<dbReference type="SUPFAM" id="SSF52540">
    <property type="entry name" value="P-loop containing nucleoside triphosphate hydrolases"/>
    <property type="match status" value="1"/>
</dbReference>
<organism evidence="10 11">
    <name type="scientific">Sphaerotilus mobilis</name>
    <dbReference type="NCBI Taxonomy" id="47994"/>
    <lineage>
        <taxon>Bacteria</taxon>
        <taxon>Pseudomonadati</taxon>
        <taxon>Pseudomonadota</taxon>
        <taxon>Betaproteobacteria</taxon>
        <taxon>Burkholderiales</taxon>
        <taxon>Sphaerotilaceae</taxon>
        <taxon>Sphaerotilus</taxon>
    </lineage>
</organism>
<dbReference type="Proteomes" id="UP000293433">
    <property type="component" value="Unassembled WGS sequence"/>
</dbReference>
<dbReference type="Gene3D" id="3.40.50.300">
    <property type="entry name" value="P-loop containing nucleotide triphosphate hydrolases"/>
    <property type="match status" value="1"/>
</dbReference>
<evidence type="ECO:0000256" key="7">
    <source>
        <dbReference type="ARBA" id="ARBA00022840"/>
    </source>
</evidence>
<dbReference type="AlphaFoldDB" id="A0A4Q7LR69"/>
<dbReference type="PANTHER" id="PTHR43442">
    <property type="entry name" value="GLUCONOKINASE-RELATED"/>
    <property type="match status" value="1"/>
</dbReference>
<dbReference type="EMBL" id="SGWV01000008">
    <property type="protein sequence ID" value="RZS56921.1"/>
    <property type="molecule type" value="Genomic_DNA"/>
</dbReference>
<evidence type="ECO:0000256" key="5">
    <source>
        <dbReference type="ARBA" id="ARBA00022741"/>
    </source>
</evidence>
<keyword evidence="6 9" id="KW-0418">Kinase</keyword>
<evidence type="ECO:0000256" key="1">
    <source>
        <dbReference type="ARBA" id="ARBA00004761"/>
    </source>
</evidence>
<proteinExistence type="inferred from homology"/>
<evidence type="ECO:0000256" key="2">
    <source>
        <dbReference type="ARBA" id="ARBA00008420"/>
    </source>
</evidence>
<dbReference type="OrthoDB" id="9795716at2"/>
<dbReference type="InterPro" id="IPR027417">
    <property type="entry name" value="P-loop_NTPase"/>
</dbReference>
<keyword evidence="5 9" id="KW-0547">Nucleotide-binding</keyword>
<gene>
    <name evidence="10" type="ORF">EV685_1477</name>
</gene>
<keyword evidence="4 9" id="KW-0808">Transferase</keyword>
<reference evidence="10 11" key="1">
    <citation type="submission" date="2019-02" db="EMBL/GenBank/DDBJ databases">
        <title>Genomic Encyclopedia of Type Strains, Phase IV (KMG-IV): sequencing the most valuable type-strain genomes for metagenomic binning, comparative biology and taxonomic classification.</title>
        <authorList>
            <person name="Goeker M."/>
        </authorList>
    </citation>
    <scope>NUCLEOTIDE SEQUENCE [LARGE SCALE GENOMIC DNA]</scope>
    <source>
        <strain evidence="10 11">DSM 10617</strain>
    </source>
</reference>
<keyword evidence="11" id="KW-1185">Reference proteome</keyword>
<dbReference type="EC" id="2.7.1.12" evidence="3 9"/>
<dbReference type="CDD" id="cd02021">
    <property type="entry name" value="GntK"/>
    <property type="match status" value="1"/>
</dbReference>
<accession>A0A4Q7LR69</accession>
<dbReference type="Pfam" id="PF13671">
    <property type="entry name" value="AAA_33"/>
    <property type="match status" value="1"/>
</dbReference>
<evidence type="ECO:0000313" key="10">
    <source>
        <dbReference type="EMBL" id="RZS56921.1"/>
    </source>
</evidence>
<dbReference type="PANTHER" id="PTHR43442:SF3">
    <property type="entry name" value="GLUCONOKINASE-RELATED"/>
    <property type="match status" value="1"/>
</dbReference>
<sequence length="171" mass="18018">MPALVVMGVSGCGKSSLGEAVARELGWTLIEGDDFHPPANKTKMATGQPLVDADRIGWLDRLGREVQAHPDGAVLTCSALKRSYRERLRAAAPGLRFAFLDLDIATAQARVSGRNAHFFSPTLVSSQFEALEPPSGEPGVLTLDATLPLHTLVAAAATHALHGPTATKEAT</sequence>
<dbReference type="InterPro" id="IPR006001">
    <property type="entry name" value="Therm_gnt_kin"/>
</dbReference>
<dbReference type="GO" id="GO:0005737">
    <property type="term" value="C:cytoplasm"/>
    <property type="evidence" value="ECO:0007669"/>
    <property type="project" value="TreeGrafter"/>
</dbReference>
<comment type="similarity">
    <text evidence="2 9">Belongs to the gluconokinase GntK/GntV family.</text>
</comment>
<evidence type="ECO:0000256" key="4">
    <source>
        <dbReference type="ARBA" id="ARBA00022679"/>
    </source>
</evidence>
<dbReference type="GO" id="GO:0046316">
    <property type="term" value="F:gluconokinase activity"/>
    <property type="evidence" value="ECO:0007669"/>
    <property type="project" value="UniProtKB-EC"/>
</dbReference>
<protein>
    <recommendedName>
        <fullName evidence="3 9">Gluconokinase</fullName>
        <ecNumber evidence="3 9">2.7.1.12</ecNumber>
    </recommendedName>
</protein>
<evidence type="ECO:0000256" key="3">
    <source>
        <dbReference type="ARBA" id="ARBA00012054"/>
    </source>
</evidence>
<name>A0A4Q7LR69_9BURK</name>
<dbReference type="RefSeq" id="WP_130481340.1">
    <property type="nucleotide sequence ID" value="NZ_SGWV01000008.1"/>
</dbReference>
<comment type="pathway">
    <text evidence="1">Carbohydrate acid metabolism.</text>
</comment>
<evidence type="ECO:0000256" key="8">
    <source>
        <dbReference type="ARBA" id="ARBA00048090"/>
    </source>
</evidence>
<dbReference type="GO" id="GO:0005975">
    <property type="term" value="P:carbohydrate metabolic process"/>
    <property type="evidence" value="ECO:0007669"/>
    <property type="project" value="InterPro"/>
</dbReference>
<dbReference type="NCBIfam" id="TIGR01313">
    <property type="entry name" value="therm_gnt_kin"/>
    <property type="match status" value="1"/>
</dbReference>
<evidence type="ECO:0000256" key="9">
    <source>
        <dbReference type="RuleBase" id="RU363066"/>
    </source>
</evidence>
<evidence type="ECO:0000313" key="11">
    <source>
        <dbReference type="Proteomes" id="UP000293433"/>
    </source>
</evidence>
<evidence type="ECO:0000256" key="6">
    <source>
        <dbReference type="ARBA" id="ARBA00022777"/>
    </source>
</evidence>
<dbReference type="GO" id="GO:0005524">
    <property type="term" value="F:ATP binding"/>
    <property type="evidence" value="ECO:0007669"/>
    <property type="project" value="UniProtKB-KW"/>
</dbReference>
<comment type="catalytic activity">
    <reaction evidence="8 9">
        <text>D-gluconate + ATP = 6-phospho-D-gluconate + ADP + H(+)</text>
        <dbReference type="Rhea" id="RHEA:19433"/>
        <dbReference type="ChEBI" id="CHEBI:15378"/>
        <dbReference type="ChEBI" id="CHEBI:18391"/>
        <dbReference type="ChEBI" id="CHEBI:30616"/>
        <dbReference type="ChEBI" id="CHEBI:58759"/>
        <dbReference type="ChEBI" id="CHEBI:456216"/>
        <dbReference type="EC" id="2.7.1.12"/>
    </reaction>
</comment>
<keyword evidence="7 9" id="KW-0067">ATP-binding</keyword>
<comment type="caution">
    <text evidence="10">The sequence shown here is derived from an EMBL/GenBank/DDBJ whole genome shotgun (WGS) entry which is preliminary data.</text>
</comment>